<dbReference type="Proteomes" id="UP000032247">
    <property type="component" value="Unassembled WGS sequence"/>
</dbReference>
<organism evidence="1 2">
    <name type="scientific">Bacillus subtilis</name>
    <dbReference type="NCBI Taxonomy" id="1423"/>
    <lineage>
        <taxon>Bacteria</taxon>
        <taxon>Bacillati</taxon>
        <taxon>Bacillota</taxon>
        <taxon>Bacilli</taxon>
        <taxon>Bacillales</taxon>
        <taxon>Bacillaceae</taxon>
        <taxon>Bacillus</taxon>
    </lineage>
</organism>
<dbReference type="PATRIC" id="fig|1423.173.peg.2652"/>
<gene>
    <name evidence="1" type="ORF">SC09_Contig25orf00307</name>
</gene>
<dbReference type="AlphaFoldDB" id="A0A0D1KWD8"/>
<sequence>MQDAVSLNDEMIDPLFQKLIKNHVLICRIFSCFTIAARLLKITLK</sequence>
<name>A0A0D1KWD8_BACIU</name>
<reference evidence="1 2" key="1">
    <citation type="submission" date="2014-12" db="EMBL/GenBank/DDBJ databases">
        <title>Comparative genome analysis of Bacillus coagulans HM-08, Clostridium butyricum HM-68, Bacillus subtilis HM-66 and Bacillus licheniformis BL-09.</title>
        <authorList>
            <person name="Zhang H."/>
        </authorList>
    </citation>
    <scope>NUCLEOTIDE SEQUENCE [LARGE SCALE GENOMIC DNA]</scope>
    <source>
        <strain evidence="1 2">HM-66</strain>
    </source>
</reference>
<evidence type="ECO:0000313" key="1">
    <source>
        <dbReference type="EMBL" id="KIU10542.1"/>
    </source>
</evidence>
<dbReference type="EMBL" id="JXBC01000004">
    <property type="protein sequence ID" value="KIU10542.1"/>
    <property type="molecule type" value="Genomic_DNA"/>
</dbReference>
<proteinExistence type="predicted"/>
<protein>
    <submittedName>
        <fullName evidence="1">Uncharacterized protein</fullName>
    </submittedName>
</protein>
<accession>A0A0D1KWD8</accession>
<evidence type="ECO:0000313" key="2">
    <source>
        <dbReference type="Proteomes" id="UP000032247"/>
    </source>
</evidence>
<comment type="caution">
    <text evidence="1">The sequence shown here is derived from an EMBL/GenBank/DDBJ whole genome shotgun (WGS) entry which is preliminary data.</text>
</comment>